<evidence type="ECO:0000313" key="2">
    <source>
        <dbReference type="EMBL" id="BCK88489.1"/>
    </source>
</evidence>
<dbReference type="EMBL" id="AP023423">
    <property type="protein sequence ID" value="BCK88489.1"/>
    <property type="molecule type" value="Genomic_DNA"/>
</dbReference>
<evidence type="ECO:0000256" key="1">
    <source>
        <dbReference type="SAM" id="SignalP"/>
    </source>
</evidence>
<evidence type="ECO:0000313" key="3">
    <source>
        <dbReference type="Proteomes" id="UP001320326"/>
    </source>
</evidence>
<protein>
    <submittedName>
        <fullName evidence="2">Uncharacterized protein</fullName>
    </submittedName>
</protein>
<dbReference type="KEGG" id="seme:MIZ01_2293"/>
<sequence>MANRILLVCLSLLPLWASAADMGNGADDAQKPLPASAVTIDESANDAATCAAKWDRYQKSQECFAPYHNVNGTMKPGAFDNCTEVKYPAECPLR</sequence>
<proteinExistence type="predicted"/>
<keyword evidence="1" id="KW-0732">Signal</keyword>
<dbReference type="RefSeq" id="WP_237247007.1">
    <property type="nucleotide sequence ID" value="NZ_AP023423.1"/>
</dbReference>
<keyword evidence="3" id="KW-1185">Reference proteome</keyword>
<feature type="chain" id="PRO_5043004569" evidence="1">
    <location>
        <begin position="20"/>
        <end position="94"/>
    </location>
</feature>
<feature type="signal peptide" evidence="1">
    <location>
        <begin position="1"/>
        <end position="19"/>
    </location>
</feature>
<gene>
    <name evidence="2" type="ORF">MIZ01_2293</name>
</gene>
<name>A0AAN1XBZ3_9PROT</name>
<reference evidence="2 3" key="1">
    <citation type="journal article" date="2022" name="Int. J. Syst. Evol. Microbiol.">
        <title>&lt;i&gt;Sideroxyarcus emersonii&lt;/i&gt; gen. nov. sp. nov., a neutrophilic, microaerobic iron- and thiosulfate-oxidizing bacterium isolated from iron-rich wetland sediment.</title>
        <authorList>
            <person name="Kato S."/>
            <person name="Itoh T."/>
            <person name="Iino T."/>
            <person name="Ohkuma M."/>
        </authorList>
    </citation>
    <scope>NUCLEOTIDE SEQUENCE [LARGE SCALE GENOMIC DNA]</scope>
    <source>
        <strain evidence="2 3">MIZ01</strain>
    </source>
</reference>
<organism evidence="2 3">
    <name type="scientific">Sideroxyarcus emersonii</name>
    <dbReference type="NCBI Taxonomy" id="2764705"/>
    <lineage>
        <taxon>Bacteria</taxon>
        <taxon>Pseudomonadati</taxon>
        <taxon>Pseudomonadota</taxon>
        <taxon>Betaproteobacteria</taxon>
        <taxon>Nitrosomonadales</taxon>
        <taxon>Gallionellaceae</taxon>
        <taxon>Sideroxyarcus</taxon>
    </lineage>
</organism>
<accession>A0AAN1XBZ3</accession>
<dbReference type="Proteomes" id="UP001320326">
    <property type="component" value="Chromosome"/>
</dbReference>
<dbReference type="AlphaFoldDB" id="A0AAN1XBZ3"/>